<dbReference type="GO" id="GO:0003677">
    <property type="term" value="F:DNA binding"/>
    <property type="evidence" value="ECO:0007669"/>
    <property type="project" value="InterPro"/>
</dbReference>
<feature type="transmembrane region" description="Helical" evidence="2">
    <location>
        <begin position="190"/>
        <end position="208"/>
    </location>
</feature>
<dbReference type="InterPro" id="IPR009057">
    <property type="entry name" value="Homeodomain-like_sf"/>
</dbReference>
<dbReference type="Gene3D" id="3.30.420.10">
    <property type="entry name" value="Ribonuclease H-like superfamily/Ribonuclease H"/>
    <property type="match status" value="1"/>
</dbReference>
<dbReference type="SUPFAM" id="SSF46689">
    <property type="entry name" value="Homeodomain-like"/>
    <property type="match status" value="1"/>
</dbReference>
<evidence type="ECO:0000259" key="5">
    <source>
        <dbReference type="Pfam" id="PF21517"/>
    </source>
</evidence>
<dbReference type="InterPro" id="IPR038717">
    <property type="entry name" value="Tc1-like_DDE_dom"/>
</dbReference>
<keyword evidence="2" id="KW-0472">Membrane</keyword>
<dbReference type="InterPro" id="IPR025898">
    <property type="entry name" value="Tc3_transposase_DNA-bd_dom"/>
</dbReference>
<protein>
    <submittedName>
        <fullName evidence="7">Uncharacterized protein</fullName>
    </submittedName>
</protein>
<feature type="transmembrane region" description="Helical" evidence="2">
    <location>
        <begin position="361"/>
        <end position="381"/>
    </location>
</feature>
<evidence type="ECO:0000259" key="4">
    <source>
        <dbReference type="Pfam" id="PF13358"/>
    </source>
</evidence>
<dbReference type="GO" id="GO:0005634">
    <property type="term" value="C:nucleus"/>
    <property type="evidence" value="ECO:0007669"/>
    <property type="project" value="UniProtKB-SubCell"/>
</dbReference>
<accession>A0A914DTN0</accession>
<dbReference type="AlphaFoldDB" id="A0A914DTN0"/>
<keyword evidence="2" id="KW-0812">Transmembrane</keyword>
<name>A0A914DTN0_9BILA</name>
<evidence type="ECO:0000259" key="3">
    <source>
        <dbReference type="Pfam" id="PF11427"/>
    </source>
</evidence>
<proteinExistence type="predicted"/>
<organism evidence="6 7">
    <name type="scientific">Acrobeloides nanus</name>
    <dbReference type="NCBI Taxonomy" id="290746"/>
    <lineage>
        <taxon>Eukaryota</taxon>
        <taxon>Metazoa</taxon>
        <taxon>Ecdysozoa</taxon>
        <taxon>Nematoda</taxon>
        <taxon>Chromadorea</taxon>
        <taxon>Rhabditida</taxon>
        <taxon>Tylenchina</taxon>
        <taxon>Cephalobomorpha</taxon>
        <taxon>Cephaloboidea</taxon>
        <taxon>Cephalobidae</taxon>
        <taxon>Acrobeloides</taxon>
    </lineage>
</organism>
<dbReference type="InterPro" id="IPR052338">
    <property type="entry name" value="Transposase_5"/>
</dbReference>
<evidence type="ECO:0000256" key="1">
    <source>
        <dbReference type="ARBA" id="ARBA00004123"/>
    </source>
</evidence>
<feature type="transmembrane region" description="Helical" evidence="2">
    <location>
        <begin position="220"/>
        <end position="241"/>
    </location>
</feature>
<evidence type="ECO:0000313" key="6">
    <source>
        <dbReference type="Proteomes" id="UP000887540"/>
    </source>
</evidence>
<feature type="domain" description="Tc1-like transposase DDE" evidence="4">
    <location>
        <begin position="638"/>
        <end position="788"/>
    </location>
</feature>
<feature type="transmembrane region" description="Helical" evidence="2">
    <location>
        <begin position="78"/>
        <end position="100"/>
    </location>
</feature>
<feature type="transmembrane region" description="Helical" evidence="2">
    <location>
        <begin position="295"/>
        <end position="311"/>
    </location>
</feature>
<dbReference type="PANTHER" id="PTHR23022:SF129">
    <property type="entry name" value="TRANSPOSABLE ELEMENT TC3 TRANSPOSASE"/>
    <property type="match status" value="1"/>
</dbReference>
<reference evidence="7" key="1">
    <citation type="submission" date="2022-11" db="UniProtKB">
        <authorList>
            <consortium name="WormBaseParasite"/>
        </authorList>
    </citation>
    <scope>IDENTIFICATION</scope>
</reference>
<dbReference type="Gene3D" id="1.10.10.10">
    <property type="entry name" value="Winged helix-like DNA-binding domain superfamily/Winged helix DNA-binding domain"/>
    <property type="match status" value="1"/>
</dbReference>
<dbReference type="InterPro" id="IPR036397">
    <property type="entry name" value="RNaseH_sf"/>
</dbReference>
<sequence>MEAEKNIVDDLKKPNLPEETDVFDTLSIAEHAFRNRITNCYNFCIEGFGYVNPISKALENFIQYIWAMIITNSFLSKLEIFLVFCLTLLFGYLACAAAFWRHFPFMNWLVYGNAEKVTTVEWNHTEVPYVDYLIENNLRDNITLYENIRMETEGMMVMSLSNPLMIIFIMYAISYPIGFGLEALIGIPKVIGMLLSGILLQNLSIFGIQQDFVLNTETSIFLRRFAFFIELVYLSLSNEFYIYRMIMKDREPGMNRLYDSQKSSIYRKLKVLPKFITWIYTSALFVYLLDYNVGFSLALSVILITISPIGAKIIQNKIDHVTDQTLNVGHKLNFLFLFIFNGLIMETLYNRNAPDFSAKISVFLGPIISGTLGFLLVGGIAESEFKIRIWILNLDSEFRFWIQNPNSESESRIRIQNPESEFRIRIQNPDSESESRIRIQNPNLESEFRIQNPNSESESRIRIQNPNLESEFRIQNPDSESRIRIQNPESEFEFRIFIMPRGKKLTEREIGRIEAYVEEGKSQVAIAKALGRSRHLIQNFLANPEVYGKKKRKGRKRKLSKRDERLIGRQVSNSTKSCAEIKTDLALPVSRSTIFRAIQRNKNIERQKMNKAPRLKDDHITERLFFAQENMGRDWKKVIFSDEKKFNLDGPDGFNGYWRDLRKDPMYFSKRNFGGGSVMVWAAFCWDETLEIQFVSKKMDSAEYIQTLNLSLLPYLRRFRRKNLVFQQDNASIHTSRETLGWLASKNVTLLKWPACSPDLNPIENLWGIIVRHLYANNRQFQSTEELKQAIVEAYLNISQETLQNLVNSMANRIFQVINRNGGVTDY</sequence>
<dbReference type="Pfam" id="PF11427">
    <property type="entry name" value="HTH_Tnp_Tc3_1"/>
    <property type="match status" value="1"/>
</dbReference>
<dbReference type="Pfam" id="PF13358">
    <property type="entry name" value="DDE_3"/>
    <property type="match status" value="1"/>
</dbReference>
<feature type="domain" description="Transposable element Tc3 transposase-like DNA-binding HTH" evidence="5">
    <location>
        <begin position="562"/>
        <end position="600"/>
    </location>
</feature>
<keyword evidence="6" id="KW-1185">Reference proteome</keyword>
<feature type="domain" description="Tc3 transposase DNA binding" evidence="3">
    <location>
        <begin position="501"/>
        <end position="548"/>
    </location>
</feature>
<dbReference type="Pfam" id="PF21517">
    <property type="entry name" value="HTH_Tnp_Tc3_2_like"/>
    <property type="match status" value="1"/>
</dbReference>
<evidence type="ECO:0000256" key="2">
    <source>
        <dbReference type="SAM" id="Phobius"/>
    </source>
</evidence>
<dbReference type="WBParaSite" id="ACRNAN_scaffold3722.g16558.t1">
    <property type="protein sequence ID" value="ACRNAN_scaffold3722.g16558.t1"/>
    <property type="gene ID" value="ACRNAN_scaffold3722.g16558"/>
</dbReference>
<dbReference type="InterPro" id="IPR036388">
    <property type="entry name" value="WH-like_DNA-bd_sf"/>
</dbReference>
<dbReference type="InterPro" id="IPR048703">
    <property type="entry name" value="Tnp_Tc3-like_HTH"/>
</dbReference>
<dbReference type="PANTHER" id="PTHR23022">
    <property type="entry name" value="TRANSPOSABLE ELEMENT-RELATED"/>
    <property type="match status" value="1"/>
</dbReference>
<dbReference type="Proteomes" id="UP000887540">
    <property type="component" value="Unplaced"/>
</dbReference>
<feature type="transmembrane region" description="Helical" evidence="2">
    <location>
        <begin position="332"/>
        <end position="349"/>
    </location>
</feature>
<feature type="transmembrane region" description="Helical" evidence="2">
    <location>
        <begin position="160"/>
        <end position="178"/>
    </location>
</feature>
<comment type="subcellular location">
    <subcellularLocation>
        <location evidence="1">Nucleus</location>
    </subcellularLocation>
</comment>
<keyword evidence="2" id="KW-1133">Transmembrane helix</keyword>
<evidence type="ECO:0000313" key="7">
    <source>
        <dbReference type="WBParaSite" id="ACRNAN_scaffold3722.g16558.t1"/>
    </source>
</evidence>
<dbReference type="Gene3D" id="1.10.10.60">
    <property type="entry name" value="Homeodomain-like"/>
    <property type="match status" value="1"/>
</dbReference>